<protein>
    <submittedName>
        <fullName evidence="5">SAM-dependent methyltransferase</fullName>
    </submittedName>
</protein>
<keyword evidence="2" id="KW-0808">Transferase</keyword>
<dbReference type="PANTHER" id="PTHR43397:SF1">
    <property type="entry name" value="ERGOTHIONEINE BIOSYNTHESIS PROTEIN 1"/>
    <property type="match status" value="1"/>
</dbReference>
<gene>
    <name evidence="5" type="ORF">QF035_009019</name>
</gene>
<evidence type="ECO:0000256" key="2">
    <source>
        <dbReference type="ARBA" id="ARBA00022679"/>
    </source>
</evidence>
<accession>A0ABU0T6Z7</accession>
<evidence type="ECO:0000256" key="3">
    <source>
        <dbReference type="SAM" id="MobiDB-lite"/>
    </source>
</evidence>
<dbReference type="EMBL" id="JAUSZI010000002">
    <property type="protein sequence ID" value="MDQ1031437.1"/>
    <property type="molecule type" value="Genomic_DNA"/>
</dbReference>
<proteinExistence type="predicted"/>
<dbReference type="Proteomes" id="UP001230328">
    <property type="component" value="Unassembled WGS sequence"/>
</dbReference>
<comment type="caution">
    <text evidence="5">The sequence shown here is derived from an EMBL/GenBank/DDBJ whole genome shotgun (WGS) entry which is preliminary data.</text>
</comment>
<dbReference type="GO" id="GO:0008168">
    <property type="term" value="F:methyltransferase activity"/>
    <property type="evidence" value="ECO:0007669"/>
    <property type="project" value="UniProtKB-KW"/>
</dbReference>
<evidence type="ECO:0000259" key="4">
    <source>
        <dbReference type="Pfam" id="PF10017"/>
    </source>
</evidence>
<dbReference type="InterPro" id="IPR051128">
    <property type="entry name" value="EgtD_Methyltrsf_superfamily"/>
</dbReference>
<evidence type="ECO:0000256" key="1">
    <source>
        <dbReference type="ARBA" id="ARBA00022603"/>
    </source>
</evidence>
<feature type="domain" description="Histidine-specific methyltransferase SAM-dependent" evidence="4">
    <location>
        <begin position="16"/>
        <end position="183"/>
    </location>
</feature>
<feature type="region of interest" description="Disordered" evidence="3">
    <location>
        <begin position="191"/>
        <end position="215"/>
    </location>
</feature>
<dbReference type="Pfam" id="PF10017">
    <property type="entry name" value="Methyltransf_33"/>
    <property type="match status" value="1"/>
</dbReference>
<keyword evidence="6" id="KW-1185">Reference proteome</keyword>
<organism evidence="5 6">
    <name type="scientific">Streptomyces umbrinus</name>
    <dbReference type="NCBI Taxonomy" id="67370"/>
    <lineage>
        <taxon>Bacteria</taxon>
        <taxon>Bacillati</taxon>
        <taxon>Actinomycetota</taxon>
        <taxon>Actinomycetes</taxon>
        <taxon>Kitasatosporales</taxon>
        <taxon>Streptomycetaceae</taxon>
        <taxon>Streptomyces</taxon>
        <taxon>Streptomyces phaeochromogenes group</taxon>
    </lineage>
</organism>
<evidence type="ECO:0000313" key="6">
    <source>
        <dbReference type="Proteomes" id="UP001230328"/>
    </source>
</evidence>
<dbReference type="InterPro" id="IPR019257">
    <property type="entry name" value="MeTrfase_dom"/>
</dbReference>
<dbReference type="Gene3D" id="3.40.50.150">
    <property type="entry name" value="Vaccinia Virus protein VP39"/>
    <property type="match status" value="1"/>
</dbReference>
<dbReference type="PANTHER" id="PTHR43397">
    <property type="entry name" value="ERGOTHIONEINE BIOSYNTHESIS PROTEIN 1"/>
    <property type="match status" value="1"/>
</dbReference>
<dbReference type="InterPro" id="IPR029063">
    <property type="entry name" value="SAM-dependent_MTases_sf"/>
</dbReference>
<keyword evidence="1 5" id="KW-0489">Methyltransferase</keyword>
<evidence type="ECO:0000313" key="5">
    <source>
        <dbReference type="EMBL" id="MDQ1031437.1"/>
    </source>
</evidence>
<sequence length="215" mass="23214">MPPSPTSPRCRNSLPAPRLLAFLGGGFGNLLPSERSAFLTSVRTALDPGDTLLLGVRLAKDPTAIVAAYNDADGGTGRFNRNVLARLSRELGADVDLDSFEHVVVWDVDHERIEVQLRSRREQSVTFHGLGGTLVHFEAGEDLRTALSATFRPEGLADELAVSGLELTHWWTDPDRLYGVALAALDNALRPSPSGQVSTADTRPPPAEEPLVGDW</sequence>
<dbReference type="GO" id="GO:0032259">
    <property type="term" value="P:methylation"/>
    <property type="evidence" value="ECO:0007669"/>
    <property type="project" value="UniProtKB-KW"/>
</dbReference>
<reference evidence="5 6" key="1">
    <citation type="submission" date="2023-07" db="EMBL/GenBank/DDBJ databases">
        <title>Comparative genomics of wheat-associated soil bacteria to identify genetic determinants of phenazine resistance.</title>
        <authorList>
            <person name="Mouncey N."/>
        </authorList>
    </citation>
    <scope>NUCLEOTIDE SEQUENCE [LARGE SCALE GENOMIC DNA]</scope>
    <source>
        <strain evidence="5 6">V2I4</strain>
    </source>
</reference>
<name>A0ABU0T6Z7_9ACTN</name>